<accession>A0AAW2Z0X6</accession>
<gene>
    <name evidence="2" type="ORF">AKO1_014357</name>
</gene>
<keyword evidence="1" id="KW-0732">Signal</keyword>
<dbReference type="Proteomes" id="UP001431209">
    <property type="component" value="Unassembled WGS sequence"/>
</dbReference>
<evidence type="ECO:0000313" key="3">
    <source>
        <dbReference type="Proteomes" id="UP001431209"/>
    </source>
</evidence>
<dbReference type="EMBL" id="JAOPGA020000879">
    <property type="protein sequence ID" value="KAL0482640.1"/>
    <property type="molecule type" value="Genomic_DNA"/>
</dbReference>
<comment type="caution">
    <text evidence="2">The sequence shown here is derived from an EMBL/GenBank/DDBJ whole genome shotgun (WGS) entry which is preliminary data.</text>
</comment>
<evidence type="ECO:0000256" key="1">
    <source>
        <dbReference type="SAM" id="SignalP"/>
    </source>
</evidence>
<proteinExistence type="predicted"/>
<feature type="chain" id="PRO_5043777867" evidence="1">
    <location>
        <begin position="19"/>
        <end position="160"/>
    </location>
</feature>
<protein>
    <submittedName>
        <fullName evidence="2">Uncharacterized protein</fullName>
    </submittedName>
</protein>
<organism evidence="2 3">
    <name type="scientific">Acrasis kona</name>
    <dbReference type="NCBI Taxonomy" id="1008807"/>
    <lineage>
        <taxon>Eukaryota</taxon>
        <taxon>Discoba</taxon>
        <taxon>Heterolobosea</taxon>
        <taxon>Tetramitia</taxon>
        <taxon>Eutetramitia</taxon>
        <taxon>Acrasidae</taxon>
        <taxon>Acrasis</taxon>
    </lineage>
</organism>
<keyword evidence="3" id="KW-1185">Reference proteome</keyword>
<reference evidence="2 3" key="1">
    <citation type="submission" date="2024-03" db="EMBL/GenBank/DDBJ databases">
        <title>The Acrasis kona genome and developmental transcriptomes reveal deep origins of eukaryotic multicellular pathways.</title>
        <authorList>
            <person name="Sheikh S."/>
            <person name="Fu C.-J."/>
            <person name="Brown M.W."/>
            <person name="Baldauf S.L."/>
        </authorList>
    </citation>
    <scope>NUCLEOTIDE SEQUENCE [LARGE SCALE GENOMIC DNA]</scope>
    <source>
        <strain evidence="2 3">ATCC MYA-3509</strain>
    </source>
</reference>
<sequence length="160" mass="17742">MKTCASLVLLLLITVAHAGDFMPKIEKTTVIKREFWDPKISASILFAKSVKTETEFGPADNKIHSNFFIGRGYKLGVSCRIDCLSTVGGKPFFTQCASRYYYYAKGGEKCLQASDLNEAQAAKVEDYCVNECKCRKLNKGRLTAGHVRVARGDNSGREPM</sequence>
<dbReference type="AlphaFoldDB" id="A0AAW2Z0X6"/>
<name>A0AAW2Z0X6_9EUKA</name>
<feature type="signal peptide" evidence="1">
    <location>
        <begin position="1"/>
        <end position="18"/>
    </location>
</feature>
<evidence type="ECO:0000313" key="2">
    <source>
        <dbReference type="EMBL" id="KAL0482640.1"/>
    </source>
</evidence>